<dbReference type="Proteomes" id="UP000005307">
    <property type="component" value="Chromosome"/>
</dbReference>
<sequence length="127" mass="13860">MTETYTAKKDRFDRADQLGLAFMRTLILLNGGAILSVLTFLGNASSQTNVTIQTGCIISAMIAFLVAIVAVLLGLGVSYTFYAINEQSSWSQFWNNWIVPFNAVMGLTSLFGFTIGLVLLLLGVELR</sequence>
<evidence type="ECO:0000313" key="3">
    <source>
        <dbReference type="Proteomes" id="UP000005307"/>
    </source>
</evidence>
<organism evidence="2 3">
    <name type="scientific">Octadecabacter antarcticus 307</name>
    <dbReference type="NCBI Taxonomy" id="391626"/>
    <lineage>
        <taxon>Bacteria</taxon>
        <taxon>Pseudomonadati</taxon>
        <taxon>Pseudomonadota</taxon>
        <taxon>Alphaproteobacteria</taxon>
        <taxon>Rhodobacterales</taxon>
        <taxon>Roseobacteraceae</taxon>
        <taxon>Octadecabacter</taxon>
    </lineage>
</organism>
<feature type="transmembrane region" description="Helical" evidence="1">
    <location>
        <begin position="56"/>
        <end position="84"/>
    </location>
</feature>
<dbReference type="STRING" id="391626.OAN307_c41620"/>
<dbReference type="AlphaFoldDB" id="M9RIA6"/>
<dbReference type="KEGG" id="oat:OAN307_c41620"/>
<dbReference type="RefSeq" id="WP_015501483.1">
    <property type="nucleotide sequence ID" value="NC_020911.1"/>
</dbReference>
<feature type="transmembrane region" description="Helical" evidence="1">
    <location>
        <begin position="104"/>
        <end position="124"/>
    </location>
</feature>
<evidence type="ECO:0000256" key="1">
    <source>
        <dbReference type="SAM" id="Phobius"/>
    </source>
</evidence>
<keyword evidence="1" id="KW-0472">Membrane</keyword>
<keyword evidence="1" id="KW-1133">Transmembrane helix</keyword>
<keyword evidence="3" id="KW-1185">Reference proteome</keyword>
<dbReference type="EMBL" id="CP003740">
    <property type="protein sequence ID" value="AGI69560.1"/>
    <property type="molecule type" value="Genomic_DNA"/>
</dbReference>
<protein>
    <submittedName>
        <fullName evidence="2">Uncharacterized protein</fullName>
    </submittedName>
</protein>
<feature type="transmembrane region" description="Helical" evidence="1">
    <location>
        <begin position="20"/>
        <end position="44"/>
    </location>
</feature>
<proteinExistence type="predicted"/>
<reference evidence="2 3" key="1">
    <citation type="journal article" date="2013" name="PLoS ONE">
        <title>Poles Apart: Arctic and Antarctic Octadecabacter strains Share High Genome Plasticity and a New Type of Xanthorhodopsin.</title>
        <authorList>
            <person name="Vollmers J."/>
            <person name="Voget S."/>
            <person name="Dietrich S."/>
            <person name="Gollnow K."/>
            <person name="Smits M."/>
            <person name="Meyer K."/>
            <person name="Brinkhoff T."/>
            <person name="Simon M."/>
            <person name="Daniel R."/>
        </authorList>
    </citation>
    <scope>NUCLEOTIDE SEQUENCE [LARGE SCALE GENOMIC DNA]</scope>
    <source>
        <strain evidence="2 3">307</strain>
    </source>
</reference>
<dbReference type="HOGENOM" id="CLU_1968291_0_0_5"/>
<gene>
    <name evidence="2" type="ORF">OAN307_c41620</name>
</gene>
<evidence type="ECO:0000313" key="2">
    <source>
        <dbReference type="EMBL" id="AGI69560.1"/>
    </source>
</evidence>
<name>M9RIA6_9RHOB</name>
<accession>M9RIA6</accession>
<keyword evidence="1" id="KW-0812">Transmembrane</keyword>
<dbReference type="OrthoDB" id="9986205at2"/>